<proteinExistence type="predicted"/>
<dbReference type="RefSeq" id="WP_006375958.1">
    <property type="nucleotide sequence ID" value="NZ_AEJB01000196.1"/>
</dbReference>
<dbReference type="GO" id="GO:0004674">
    <property type="term" value="F:protein serine/threonine kinase activity"/>
    <property type="evidence" value="ECO:0007669"/>
    <property type="project" value="UniProtKB-KW"/>
</dbReference>
<gene>
    <name evidence="3" type="ORF">STRTUCAR8_03931</name>
</gene>
<keyword evidence="1" id="KW-0723">Serine/threonine-protein kinase</keyword>
<feature type="domain" description="Histidine kinase/HSP90-like ATPase" evidence="2">
    <location>
        <begin position="46"/>
        <end position="176"/>
    </location>
</feature>
<dbReference type="InterPro" id="IPR003594">
    <property type="entry name" value="HATPase_dom"/>
</dbReference>
<dbReference type="CDD" id="cd16936">
    <property type="entry name" value="HATPase_RsbW-like"/>
    <property type="match status" value="1"/>
</dbReference>
<dbReference type="PANTHER" id="PTHR35526">
    <property type="entry name" value="ANTI-SIGMA-F FACTOR RSBW-RELATED"/>
    <property type="match status" value="1"/>
</dbReference>
<evidence type="ECO:0000313" key="3">
    <source>
        <dbReference type="EMBL" id="ELP68865.1"/>
    </source>
</evidence>
<dbReference type="InterPro" id="IPR036890">
    <property type="entry name" value="HATPase_C_sf"/>
</dbReference>
<evidence type="ECO:0000256" key="1">
    <source>
        <dbReference type="ARBA" id="ARBA00022527"/>
    </source>
</evidence>
<keyword evidence="3" id="KW-0808">Transferase</keyword>
<accession>L7FDW7</accession>
<dbReference type="Gene3D" id="3.30.565.10">
    <property type="entry name" value="Histidine kinase-like ATPase, C-terminal domain"/>
    <property type="match status" value="1"/>
</dbReference>
<keyword evidence="4" id="KW-1185">Reference proteome</keyword>
<organism evidence="3 4">
    <name type="scientific">Streptomyces turgidiscabies (strain Car8)</name>
    <dbReference type="NCBI Taxonomy" id="698760"/>
    <lineage>
        <taxon>Bacteria</taxon>
        <taxon>Bacillati</taxon>
        <taxon>Actinomycetota</taxon>
        <taxon>Actinomycetes</taxon>
        <taxon>Kitasatosporales</taxon>
        <taxon>Streptomycetaceae</taxon>
        <taxon>Streptomyces</taxon>
    </lineage>
</organism>
<evidence type="ECO:0000259" key="2">
    <source>
        <dbReference type="Pfam" id="PF13581"/>
    </source>
</evidence>
<comment type="caution">
    <text evidence="3">The sequence shown here is derived from an EMBL/GenBank/DDBJ whole genome shotgun (WGS) entry which is preliminary data.</text>
</comment>
<dbReference type="Pfam" id="PF13581">
    <property type="entry name" value="HATPase_c_2"/>
    <property type="match status" value="1"/>
</dbReference>
<keyword evidence="3" id="KW-0418">Kinase</keyword>
<sequence length="189" mass="20709">MTAKQVRKREHVTSELDAFAHWFISPNLADGGHYLTLTLFAELGNTVRLARDMTGAFLQSTGAHDVVDDARLIVSELVGNVINHAVPERCFARPGGVRRIDVAFKMWPKWLFIGVSDEDSSPPLLPLGEPFSPGLAGELSEAVLPDSGRGLLIVQRLATSVWWTPEDKGGKTVWARLDLADGARGKPLW</sequence>
<dbReference type="EMBL" id="AEJB01000196">
    <property type="protein sequence ID" value="ELP68865.1"/>
    <property type="molecule type" value="Genomic_DNA"/>
</dbReference>
<dbReference type="InterPro" id="IPR050267">
    <property type="entry name" value="Anti-sigma-factor_SerPK"/>
</dbReference>
<dbReference type="Proteomes" id="UP000010931">
    <property type="component" value="Unassembled WGS sequence"/>
</dbReference>
<name>L7FDW7_STRT8</name>
<dbReference type="STRING" id="85558.T45_00588"/>
<dbReference type="AlphaFoldDB" id="L7FDW7"/>
<protein>
    <submittedName>
        <fullName evidence="3">ATPase/histidine kinase/DNA gyrase B/HSP90 domain protein</fullName>
    </submittedName>
</protein>
<dbReference type="PATRIC" id="fig|698760.3.peg.2435"/>
<dbReference type="GeneID" id="97405185"/>
<dbReference type="SUPFAM" id="SSF55874">
    <property type="entry name" value="ATPase domain of HSP90 chaperone/DNA topoisomerase II/histidine kinase"/>
    <property type="match status" value="1"/>
</dbReference>
<dbReference type="PANTHER" id="PTHR35526:SF3">
    <property type="entry name" value="ANTI-SIGMA-F FACTOR RSBW"/>
    <property type="match status" value="1"/>
</dbReference>
<reference evidence="3 4" key="1">
    <citation type="journal article" date="2011" name="Plasmid">
        <title>Streptomyces turgidiscabies Car8 contains a modular pathogenicity island that shares virulence genes with other actinobacterial plant pathogens.</title>
        <authorList>
            <person name="Huguet-Tapia J.C."/>
            <person name="Badger J.H."/>
            <person name="Loria R."/>
            <person name="Pettis G.S."/>
        </authorList>
    </citation>
    <scope>NUCLEOTIDE SEQUENCE [LARGE SCALE GENOMIC DNA]</scope>
    <source>
        <strain evidence="3 4">Car8</strain>
    </source>
</reference>
<evidence type="ECO:0000313" key="4">
    <source>
        <dbReference type="Proteomes" id="UP000010931"/>
    </source>
</evidence>